<name>A0A6V7Y1A4_MELEN</name>
<sequence>MKEDISSDSDYELIQFNENLKNDNEIENKNVLVKPENQINVEELKQTFQQMIDEIKIENVKQNADLKELIEQNEGEIVFLENKIKKMEESTDKKFDELTEEMEQISNFNLNKELSFVHVANKWKEIKENCCEAKCINIENPIGTCIKGNGFVNLINDENIEYIECEKKDDSCYVHNMLTSIYAENAFNKPKDCSSNYSLFYFEIKYKIKEEKNLDNYRRINIGLKNIKNNYAELSITGKTIHFNVQNKPEGDGHFNLTKVVFKNNDIIGCGLVYPPSS</sequence>
<dbReference type="Proteomes" id="UP000580250">
    <property type="component" value="Unassembled WGS sequence"/>
</dbReference>
<evidence type="ECO:0000313" key="3">
    <source>
        <dbReference type="Proteomes" id="UP000580250"/>
    </source>
</evidence>
<comment type="caution">
    <text evidence="2">The sequence shown here is derived from an EMBL/GenBank/DDBJ whole genome shotgun (WGS) entry which is preliminary data.</text>
</comment>
<reference evidence="2 3" key="1">
    <citation type="submission" date="2020-08" db="EMBL/GenBank/DDBJ databases">
        <authorList>
            <person name="Koutsovoulos G."/>
            <person name="Danchin GJ E."/>
        </authorList>
    </citation>
    <scope>NUCLEOTIDE SEQUENCE [LARGE SCALE GENOMIC DNA]</scope>
</reference>
<evidence type="ECO:0000313" key="2">
    <source>
        <dbReference type="EMBL" id="CAD2205372.1"/>
    </source>
</evidence>
<dbReference type="EMBL" id="CAJEWN010002812">
    <property type="protein sequence ID" value="CAD2205372.1"/>
    <property type="molecule type" value="Genomic_DNA"/>
</dbReference>
<keyword evidence="1" id="KW-0175">Coiled coil</keyword>
<gene>
    <name evidence="2" type="ORF">MENT_LOCUS59180</name>
</gene>
<dbReference type="AlphaFoldDB" id="A0A6V7Y1A4"/>
<protein>
    <submittedName>
        <fullName evidence="2">Uncharacterized protein</fullName>
    </submittedName>
</protein>
<accession>A0A6V7Y1A4</accession>
<feature type="coiled-coil region" evidence="1">
    <location>
        <begin position="41"/>
        <end position="90"/>
    </location>
</feature>
<proteinExistence type="predicted"/>
<organism evidence="2 3">
    <name type="scientific">Meloidogyne enterolobii</name>
    <name type="common">Root-knot nematode worm</name>
    <name type="synonym">Meloidogyne mayaguensis</name>
    <dbReference type="NCBI Taxonomy" id="390850"/>
    <lineage>
        <taxon>Eukaryota</taxon>
        <taxon>Metazoa</taxon>
        <taxon>Ecdysozoa</taxon>
        <taxon>Nematoda</taxon>
        <taxon>Chromadorea</taxon>
        <taxon>Rhabditida</taxon>
        <taxon>Tylenchina</taxon>
        <taxon>Tylenchomorpha</taxon>
        <taxon>Tylenchoidea</taxon>
        <taxon>Meloidogynidae</taxon>
        <taxon>Meloidogyninae</taxon>
        <taxon>Meloidogyne</taxon>
    </lineage>
</organism>
<evidence type="ECO:0000256" key="1">
    <source>
        <dbReference type="SAM" id="Coils"/>
    </source>
</evidence>